<evidence type="ECO:0000313" key="2">
    <source>
        <dbReference type="EMBL" id="KAF6837373.1"/>
    </source>
</evidence>
<comment type="caution">
    <text evidence="2">The sequence shown here is derived from an EMBL/GenBank/DDBJ whole genome shotgun (WGS) entry which is preliminary data.</text>
</comment>
<dbReference type="EMBL" id="WIGM01000144">
    <property type="protein sequence ID" value="KAF6837373.1"/>
    <property type="molecule type" value="Genomic_DNA"/>
</dbReference>
<reference evidence="2" key="1">
    <citation type="journal article" date="2020" name="Phytopathology">
        <title>Genome Sequence Resources of Colletotrichum truncatum, C. plurivorum, C. musicola, and C. sojae: Four Species Pathogenic to Soybean (Glycine max).</title>
        <authorList>
            <person name="Rogerio F."/>
            <person name="Boufleur T.R."/>
            <person name="Ciampi-Guillardi M."/>
            <person name="Sukno S.A."/>
            <person name="Thon M.R."/>
            <person name="Massola Junior N.S."/>
            <person name="Baroncelli R."/>
        </authorList>
    </citation>
    <scope>NUCLEOTIDE SEQUENCE</scope>
    <source>
        <strain evidence="2">LFN0074</strain>
    </source>
</reference>
<keyword evidence="3" id="KW-1185">Reference proteome</keyword>
<feature type="chain" id="PRO_5034125351" evidence="1">
    <location>
        <begin position="23"/>
        <end position="160"/>
    </location>
</feature>
<organism evidence="2 3">
    <name type="scientific">Colletotrichum musicola</name>
    <dbReference type="NCBI Taxonomy" id="2175873"/>
    <lineage>
        <taxon>Eukaryota</taxon>
        <taxon>Fungi</taxon>
        <taxon>Dikarya</taxon>
        <taxon>Ascomycota</taxon>
        <taxon>Pezizomycotina</taxon>
        <taxon>Sordariomycetes</taxon>
        <taxon>Hypocreomycetidae</taxon>
        <taxon>Glomerellales</taxon>
        <taxon>Glomerellaceae</taxon>
        <taxon>Colletotrichum</taxon>
        <taxon>Colletotrichum orchidearum species complex</taxon>
    </lineage>
</organism>
<accession>A0A8H6KU63</accession>
<evidence type="ECO:0000313" key="3">
    <source>
        <dbReference type="Proteomes" id="UP000639643"/>
    </source>
</evidence>
<name>A0A8H6KU63_9PEZI</name>
<keyword evidence="1" id="KW-0732">Signal</keyword>
<dbReference type="Proteomes" id="UP000639643">
    <property type="component" value="Unassembled WGS sequence"/>
</dbReference>
<feature type="signal peptide" evidence="1">
    <location>
        <begin position="1"/>
        <end position="22"/>
    </location>
</feature>
<sequence>MKFTILQAAALLIVSSLSPLSAAPSPLINPSVNASSLVESSSPLVEGRSPTIGRQDGEFDSSAHCERQNSVVALKYEITAPDIPADYVDELCGILWSKLRRFKTSCIVSSSKCKVDGTGLFWKFWVPVGCNEGMVHSAWWEATVANNHNFGKLRCPGWKG</sequence>
<dbReference type="AlphaFoldDB" id="A0A8H6KU63"/>
<protein>
    <submittedName>
        <fullName evidence="2">Uncharacterized protein</fullName>
    </submittedName>
</protein>
<gene>
    <name evidence="2" type="ORF">CMUS01_05029</name>
</gene>
<evidence type="ECO:0000256" key="1">
    <source>
        <dbReference type="SAM" id="SignalP"/>
    </source>
</evidence>
<dbReference type="OrthoDB" id="4788795at2759"/>
<proteinExistence type="predicted"/>